<accession>A0A426ZQT2</accession>
<comment type="caution">
    <text evidence="2">The sequence shown here is derived from an EMBL/GenBank/DDBJ whole genome shotgun (WGS) entry which is preliminary data.</text>
</comment>
<evidence type="ECO:0000256" key="1">
    <source>
        <dbReference type="SAM" id="MobiDB-lite"/>
    </source>
</evidence>
<feature type="region of interest" description="Disordered" evidence="1">
    <location>
        <begin position="1"/>
        <end position="33"/>
    </location>
</feature>
<feature type="region of interest" description="Disordered" evidence="1">
    <location>
        <begin position="46"/>
        <end position="73"/>
    </location>
</feature>
<protein>
    <submittedName>
        <fullName evidence="2">Uncharacterized protein</fullName>
    </submittedName>
</protein>
<sequence>MRRRSDKDWSGDSLNASRWISSKGMGQGRFSQSTFSGSAFSSCFRGSAAARPTEEGDGEGEGGGGGGAAAWLTEDPIGEKATEQTPFCYPSACVRAFERGKGLGLGLGLGLRLRLRERFWEGFLSAPVYRPRIFMPRYATGELIGPVKVQALGLCLL</sequence>
<name>A0A426ZQT2_ENSVE</name>
<proteinExistence type="predicted"/>
<dbReference type="EMBL" id="AMZH03005499">
    <property type="protein sequence ID" value="RRT66255.1"/>
    <property type="molecule type" value="Genomic_DNA"/>
</dbReference>
<organism evidence="2 3">
    <name type="scientific">Ensete ventricosum</name>
    <name type="common">Abyssinian banana</name>
    <name type="synonym">Musa ensete</name>
    <dbReference type="NCBI Taxonomy" id="4639"/>
    <lineage>
        <taxon>Eukaryota</taxon>
        <taxon>Viridiplantae</taxon>
        <taxon>Streptophyta</taxon>
        <taxon>Embryophyta</taxon>
        <taxon>Tracheophyta</taxon>
        <taxon>Spermatophyta</taxon>
        <taxon>Magnoliopsida</taxon>
        <taxon>Liliopsida</taxon>
        <taxon>Zingiberales</taxon>
        <taxon>Musaceae</taxon>
        <taxon>Ensete</taxon>
    </lineage>
</organism>
<dbReference type="Proteomes" id="UP000287651">
    <property type="component" value="Unassembled WGS sequence"/>
</dbReference>
<evidence type="ECO:0000313" key="3">
    <source>
        <dbReference type="Proteomes" id="UP000287651"/>
    </source>
</evidence>
<feature type="compositionally biased region" description="Basic and acidic residues" evidence="1">
    <location>
        <begin position="1"/>
        <end position="10"/>
    </location>
</feature>
<evidence type="ECO:0000313" key="2">
    <source>
        <dbReference type="EMBL" id="RRT66255.1"/>
    </source>
</evidence>
<dbReference type="AlphaFoldDB" id="A0A426ZQT2"/>
<reference evidence="2 3" key="1">
    <citation type="journal article" date="2014" name="Agronomy (Basel)">
        <title>A Draft Genome Sequence for Ensete ventricosum, the Drought-Tolerant Tree Against Hunger.</title>
        <authorList>
            <person name="Harrison J."/>
            <person name="Moore K.A."/>
            <person name="Paszkiewicz K."/>
            <person name="Jones T."/>
            <person name="Grant M."/>
            <person name="Ambacheew D."/>
            <person name="Muzemil S."/>
            <person name="Studholme D.J."/>
        </authorList>
    </citation>
    <scope>NUCLEOTIDE SEQUENCE [LARGE SCALE GENOMIC DNA]</scope>
</reference>
<gene>
    <name evidence="2" type="ORF">B296_00007864</name>
</gene>